<proteinExistence type="predicted"/>
<keyword evidence="2 4" id="KW-0472">Membrane</keyword>
<dbReference type="SUPFAM" id="SSF103088">
    <property type="entry name" value="OmpA-like"/>
    <property type="match status" value="1"/>
</dbReference>
<dbReference type="Proteomes" id="UP000048908">
    <property type="component" value="Unassembled WGS sequence"/>
</dbReference>
<dbReference type="PRINTS" id="PR01021">
    <property type="entry name" value="OMPADOMAIN"/>
</dbReference>
<dbReference type="Gene3D" id="3.30.1330.60">
    <property type="entry name" value="OmpA-like domain"/>
    <property type="match status" value="1"/>
</dbReference>
<dbReference type="RefSeq" id="WP_055682047.1">
    <property type="nucleotide sequence ID" value="NZ_CXPG01000014.1"/>
</dbReference>
<evidence type="ECO:0000256" key="5">
    <source>
        <dbReference type="SAM" id="SignalP"/>
    </source>
</evidence>
<evidence type="ECO:0000256" key="3">
    <source>
        <dbReference type="ARBA" id="ARBA00023237"/>
    </source>
</evidence>
<dbReference type="PROSITE" id="PS51123">
    <property type="entry name" value="OMPA_2"/>
    <property type="match status" value="1"/>
</dbReference>
<feature type="domain" description="OmpA-like" evidence="6">
    <location>
        <begin position="179"/>
        <end position="297"/>
    </location>
</feature>
<evidence type="ECO:0000259" key="6">
    <source>
        <dbReference type="PROSITE" id="PS51123"/>
    </source>
</evidence>
<protein>
    <submittedName>
        <fullName evidence="7">Outer membrane porin F</fullName>
    </submittedName>
</protein>
<dbReference type="EMBL" id="CXPG01000014">
    <property type="protein sequence ID" value="CTQ32602.1"/>
    <property type="molecule type" value="Genomic_DNA"/>
</dbReference>
<dbReference type="PANTHER" id="PTHR30329">
    <property type="entry name" value="STATOR ELEMENT OF FLAGELLAR MOTOR COMPLEX"/>
    <property type="match status" value="1"/>
</dbReference>
<organism evidence="7 8">
    <name type="scientific">Jannaschia rubra</name>
    <dbReference type="NCBI Taxonomy" id="282197"/>
    <lineage>
        <taxon>Bacteria</taxon>
        <taxon>Pseudomonadati</taxon>
        <taxon>Pseudomonadota</taxon>
        <taxon>Alphaproteobacteria</taxon>
        <taxon>Rhodobacterales</taxon>
        <taxon>Roseobacteraceae</taxon>
        <taxon>Jannaschia</taxon>
    </lineage>
</organism>
<dbReference type="PANTHER" id="PTHR30329:SF21">
    <property type="entry name" value="LIPOPROTEIN YIAD-RELATED"/>
    <property type="match status" value="1"/>
</dbReference>
<keyword evidence="8" id="KW-1185">Reference proteome</keyword>
<gene>
    <name evidence="7" type="primary">oprF</name>
    <name evidence="7" type="ORF">JAN5088_01373</name>
</gene>
<comment type="subcellular location">
    <subcellularLocation>
        <location evidence="1">Cell outer membrane</location>
    </subcellularLocation>
</comment>
<dbReference type="InterPro" id="IPR006665">
    <property type="entry name" value="OmpA-like"/>
</dbReference>
<feature type="signal peptide" evidence="5">
    <location>
        <begin position="1"/>
        <end position="17"/>
    </location>
</feature>
<dbReference type="OrthoDB" id="9792021at2"/>
<dbReference type="CDD" id="cd07185">
    <property type="entry name" value="OmpA_C-like"/>
    <property type="match status" value="1"/>
</dbReference>
<feature type="chain" id="PRO_5005806951" evidence="5">
    <location>
        <begin position="18"/>
        <end position="297"/>
    </location>
</feature>
<evidence type="ECO:0000313" key="8">
    <source>
        <dbReference type="Proteomes" id="UP000048908"/>
    </source>
</evidence>
<reference evidence="7 8" key="1">
    <citation type="submission" date="2015-07" db="EMBL/GenBank/DDBJ databases">
        <authorList>
            <person name="Noorani M."/>
        </authorList>
    </citation>
    <scope>NUCLEOTIDE SEQUENCE [LARGE SCALE GENOMIC DNA]</scope>
    <source>
        <strain evidence="7 8">CECT 5088</strain>
    </source>
</reference>
<accession>A0A0M6XPJ9</accession>
<evidence type="ECO:0000256" key="1">
    <source>
        <dbReference type="ARBA" id="ARBA00004442"/>
    </source>
</evidence>
<sequence length="297" mass="31400">MIRAVLMGLALTGAAQADGLVPPERATVTLSDTRSLGSHRIATGPFDGTLPSVTAEGTVTRRIWRQPLAETTLKALAPLRAQLKRDGWTEVFECVTRVCGGFDFRFEIDVAPAPEMFVDLADFRYLAARKGDAWTTVLVSRSGELGYVQTTRVDPGSAVVPEMAVATPGPAPSDVAAALAVRGRAILPDLDFPTGTTSLPRNDYPSLAELASYLEANPDVRVALVGHTDATGSAAGNLAVSKQRAESVRALLTGRHGIAPGRVEASGVGYLAPIARNDTETGRQANRRVEVVIISTE</sequence>
<dbReference type="GO" id="GO:0009279">
    <property type="term" value="C:cell outer membrane"/>
    <property type="evidence" value="ECO:0007669"/>
    <property type="project" value="UniProtKB-SubCell"/>
</dbReference>
<dbReference type="InterPro" id="IPR036737">
    <property type="entry name" value="OmpA-like_sf"/>
</dbReference>
<evidence type="ECO:0000256" key="2">
    <source>
        <dbReference type="ARBA" id="ARBA00023136"/>
    </source>
</evidence>
<dbReference type="AlphaFoldDB" id="A0A0M6XPJ9"/>
<dbReference type="InterPro" id="IPR006664">
    <property type="entry name" value="OMP_bac"/>
</dbReference>
<keyword evidence="5" id="KW-0732">Signal</keyword>
<evidence type="ECO:0000313" key="7">
    <source>
        <dbReference type="EMBL" id="CTQ32602.1"/>
    </source>
</evidence>
<keyword evidence="3" id="KW-0998">Cell outer membrane</keyword>
<dbReference type="STRING" id="282197.SAMN04488517_101536"/>
<dbReference type="Pfam" id="PF00691">
    <property type="entry name" value="OmpA"/>
    <property type="match status" value="1"/>
</dbReference>
<dbReference type="InterPro" id="IPR050330">
    <property type="entry name" value="Bact_OuterMem_StrucFunc"/>
</dbReference>
<evidence type="ECO:0000256" key="4">
    <source>
        <dbReference type="PROSITE-ProRule" id="PRU00473"/>
    </source>
</evidence>
<name>A0A0M6XPJ9_9RHOB</name>